<organism evidence="2 3">
    <name type="scientific">Drosophila suzukii</name>
    <name type="common">Spotted-wing drosophila fruit fly</name>
    <dbReference type="NCBI Taxonomy" id="28584"/>
    <lineage>
        <taxon>Eukaryota</taxon>
        <taxon>Metazoa</taxon>
        <taxon>Ecdysozoa</taxon>
        <taxon>Arthropoda</taxon>
        <taxon>Hexapoda</taxon>
        <taxon>Insecta</taxon>
        <taxon>Pterygota</taxon>
        <taxon>Neoptera</taxon>
        <taxon>Endopterygota</taxon>
        <taxon>Diptera</taxon>
        <taxon>Brachycera</taxon>
        <taxon>Muscomorpha</taxon>
        <taxon>Ephydroidea</taxon>
        <taxon>Drosophilidae</taxon>
        <taxon>Drosophila</taxon>
        <taxon>Sophophora</taxon>
    </lineage>
</organism>
<dbReference type="RefSeq" id="XP_016933036.3">
    <property type="nucleotide sequence ID" value="XM_017077547.3"/>
</dbReference>
<keyword evidence="2" id="KW-1185">Reference proteome</keyword>
<protein>
    <submittedName>
        <fullName evidence="3">Uncharacterized protein</fullName>
    </submittedName>
</protein>
<evidence type="ECO:0000313" key="2">
    <source>
        <dbReference type="Proteomes" id="UP001652628"/>
    </source>
</evidence>
<name>A0AB39ZCH0_DROSZ</name>
<evidence type="ECO:0000313" key="3">
    <source>
        <dbReference type="RefSeq" id="XP_016933036.3"/>
    </source>
</evidence>
<proteinExistence type="predicted"/>
<dbReference type="GeneID" id="108012248"/>
<keyword evidence="1" id="KW-0732">Signal</keyword>
<dbReference type="AlphaFoldDB" id="A0AB39ZCH0"/>
<feature type="chain" id="PRO_5047240775" evidence="1">
    <location>
        <begin position="22"/>
        <end position="174"/>
    </location>
</feature>
<feature type="signal peptide" evidence="1">
    <location>
        <begin position="1"/>
        <end position="21"/>
    </location>
</feature>
<accession>A0AB39ZCH0</accession>
<dbReference type="Proteomes" id="UP001652628">
    <property type="component" value="Chromosome 3"/>
</dbReference>
<dbReference type="PANTHER" id="PTHR20898">
    <property type="entry name" value="DAEDALUS ON 3-RELATED-RELATED"/>
    <property type="match status" value="1"/>
</dbReference>
<evidence type="ECO:0000256" key="1">
    <source>
        <dbReference type="SAM" id="SignalP"/>
    </source>
</evidence>
<sequence>MEKSLIIGIIFSLLCLVLVNGAFQLQNVVCESLDLSISEFSRCEMKIVQRGVSAFYMIWKWYKKPINNIDVNLSFHKRSNGYLPFLFNQTLDYCYYMRNPKAHPLIYTMHKTFWPASNINHSCPYDQDMIIDGFIFNKNDLMDLPISNGDYMIQVKIATDKNYNACIKIYTKKM</sequence>
<dbReference type="PANTHER" id="PTHR20898:SF0">
    <property type="entry name" value="DAEDALUS ON 3-RELATED"/>
    <property type="match status" value="1"/>
</dbReference>
<gene>
    <name evidence="3" type="primary">LOC108012248</name>
</gene>
<dbReference type="Pfam" id="PF06477">
    <property type="entry name" value="DUF1091"/>
    <property type="match status" value="1"/>
</dbReference>
<dbReference type="SMART" id="SM00697">
    <property type="entry name" value="DM8"/>
    <property type="match status" value="1"/>
</dbReference>
<reference evidence="3" key="1">
    <citation type="submission" date="2025-08" db="UniProtKB">
        <authorList>
            <consortium name="RefSeq"/>
        </authorList>
    </citation>
    <scope>IDENTIFICATION</scope>
</reference>
<dbReference type="InterPro" id="IPR010512">
    <property type="entry name" value="DUF1091"/>
</dbReference>